<dbReference type="EMBL" id="JAPDVH010000001">
    <property type="protein sequence ID" value="MCW4154626.1"/>
    <property type="molecule type" value="Genomic_DNA"/>
</dbReference>
<feature type="transmembrane region" description="Helical" evidence="1">
    <location>
        <begin position="238"/>
        <end position="255"/>
    </location>
</feature>
<feature type="transmembrane region" description="Helical" evidence="1">
    <location>
        <begin position="376"/>
        <end position="393"/>
    </location>
</feature>
<feature type="transmembrane region" description="Helical" evidence="1">
    <location>
        <begin position="80"/>
        <end position="99"/>
    </location>
</feature>
<proteinExistence type="predicted"/>
<dbReference type="RefSeq" id="WP_264899361.1">
    <property type="nucleotide sequence ID" value="NZ_JAPDVH010000001.1"/>
</dbReference>
<feature type="transmembrane region" description="Helical" evidence="1">
    <location>
        <begin position="47"/>
        <end position="68"/>
    </location>
</feature>
<dbReference type="Proteomes" id="UP001209168">
    <property type="component" value="Unassembled WGS sequence"/>
</dbReference>
<gene>
    <name evidence="2" type="ORF">ONT23_03510</name>
</gene>
<feature type="transmembrane region" description="Helical" evidence="1">
    <location>
        <begin position="141"/>
        <end position="160"/>
    </location>
</feature>
<feature type="transmembrane region" description="Helical" evidence="1">
    <location>
        <begin position="399"/>
        <end position="414"/>
    </location>
</feature>
<feature type="transmembrane region" description="Helical" evidence="1">
    <location>
        <begin position="196"/>
        <end position="226"/>
    </location>
</feature>
<name>A0AAW5UJ37_9BACT</name>
<keyword evidence="1" id="KW-0472">Membrane</keyword>
<comment type="caution">
    <text evidence="2">The sequence shown here is derived from an EMBL/GenBank/DDBJ whole genome shotgun (WGS) entry which is preliminary data.</text>
</comment>
<protein>
    <submittedName>
        <fullName evidence="2">Uncharacterized protein</fullName>
    </submittedName>
</protein>
<evidence type="ECO:0000313" key="3">
    <source>
        <dbReference type="Proteomes" id="UP001209168"/>
    </source>
</evidence>
<organism evidence="2 3">
    <name type="scientific">Segatella copri</name>
    <dbReference type="NCBI Taxonomy" id="165179"/>
    <lineage>
        <taxon>Bacteria</taxon>
        <taxon>Pseudomonadati</taxon>
        <taxon>Bacteroidota</taxon>
        <taxon>Bacteroidia</taxon>
        <taxon>Bacteroidales</taxon>
        <taxon>Prevotellaceae</taxon>
        <taxon>Segatella</taxon>
    </lineage>
</organism>
<feature type="transmembrane region" description="Helical" evidence="1">
    <location>
        <begin position="172"/>
        <end position="190"/>
    </location>
</feature>
<keyword evidence="1" id="KW-1133">Transmembrane helix</keyword>
<keyword evidence="1" id="KW-0812">Transmembrane</keyword>
<dbReference type="AlphaFoldDB" id="A0AAW5UJ37"/>
<evidence type="ECO:0000256" key="1">
    <source>
        <dbReference type="SAM" id="Phobius"/>
    </source>
</evidence>
<accession>A0AAW5UJ37</accession>
<evidence type="ECO:0000313" key="2">
    <source>
        <dbReference type="EMBL" id="MCW4154626.1"/>
    </source>
</evidence>
<feature type="transmembrane region" description="Helical" evidence="1">
    <location>
        <begin position="344"/>
        <end position="364"/>
    </location>
</feature>
<sequence length="424" mass="49111">MDIVLFLLGLGLLFRNDQTSVLTIIFFLCSVYLQLNIEDTLFTNFLFLHNVNDLGIVLYILFFFKILFTRGAEFTGVLQNAVSLLLLFLFLNGIYDILFNGTSPIDVVKFLRSRLLLTIVYIVPRLYIDEVNGSFRQVAKITVLACVFIIFQTLTSIELIKFSSLVERGIKPPITAIIFTIFYLVNYWNLSKFKTYAASFICFMPIALNMKMTYAISVLLILFTFILFRSGLAMAKKITAVLFVIIISFGFLGISDKFANRLTGMVQETNTISSGQSSGNFSYRILHAKERLDYITKNTVTAVRGIGYVSEANYHHKTFKFGCYNRERNRVDQLDNGDIMWSNIFVRVGLLGCLFYLCFFGFLMKMYYENRSHSDYYTLWFSYLLITILFTSLGNETMWYGYFFMYPISIYFALQSEEYLVYDT</sequence>
<reference evidence="2" key="1">
    <citation type="submission" date="2022-11" db="EMBL/GenBank/DDBJ databases">
        <title>Genomic repertoires linked with pathogenic potency of arthritogenic Prevotella copri isolated from the gut of rheumatoid arthritis patients.</title>
        <authorList>
            <person name="Nii T."/>
            <person name="Maeda Y."/>
            <person name="Motooka D."/>
            <person name="Naito M."/>
            <person name="Matsumoto Y."/>
            <person name="Ogawa T."/>
            <person name="Oguro-Igashira E."/>
            <person name="Kishikawa T."/>
            <person name="Yamashita M."/>
            <person name="Koizumi S."/>
            <person name="Kurakawa T."/>
            <person name="Okumura R."/>
            <person name="Kayama H."/>
            <person name="Murakami M."/>
            <person name="Sakaguchi T."/>
            <person name="Das B."/>
            <person name="Nakamura S."/>
            <person name="Okada Y."/>
            <person name="Kumanogoh A."/>
            <person name="Takeda K."/>
        </authorList>
    </citation>
    <scope>NUCLEOTIDE SEQUENCE</scope>
    <source>
        <strain evidence="2">H012_8</strain>
    </source>
</reference>